<dbReference type="FunFam" id="3.40.50.720:FF:000084">
    <property type="entry name" value="Short-chain dehydrogenase reductase"/>
    <property type="match status" value="1"/>
</dbReference>
<dbReference type="InterPro" id="IPR050259">
    <property type="entry name" value="SDR"/>
</dbReference>
<dbReference type="EMBL" id="MSTI01000123">
    <property type="protein sequence ID" value="OLV16875.1"/>
    <property type="molecule type" value="Genomic_DNA"/>
</dbReference>
<proteinExistence type="inferred from homology"/>
<dbReference type="STRING" id="249408.BOO71_0010492"/>
<organism evidence="2 3">
    <name type="scientific">Deinococcus marmoris</name>
    <dbReference type="NCBI Taxonomy" id="249408"/>
    <lineage>
        <taxon>Bacteria</taxon>
        <taxon>Thermotogati</taxon>
        <taxon>Deinococcota</taxon>
        <taxon>Deinococci</taxon>
        <taxon>Deinococcales</taxon>
        <taxon>Deinococcaceae</taxon>
        <taxon>Deinococcus</taxon>
    </lineage>
</organism>
<dbReference type="eggNOG" id="COG1028">
    <property type="taxonomic scope" value="Bacteria"/>
</dbReference>
<gene>
    <name evidence="2" type="ORF">BOO71_0010492</name>
</gene>
<dbReference type="CDD" id="cd05233">
    <property type="entry name" value="SDR_c"/>
    <property type="match status" value="1"/>
</dbReference>
<name>A0A1U7NVD4_9DEIO</name>
<sequence length="251" mass="26271">MINLDGKVVFVTGASRGIGAVCVRSLLDVGASVAAHLGRSGQGGEALIEEFGADRIHLLTGDLAQEGEAVRLFQNAVAWQGRVDVLVNNAGIAPPVTVDDPLEAWSAVWRETLQVNLLSVADTCREAIGHFRGHGGGIIINIASRAAFRGDQPNAMHYAASKGGVIALTRSIARGFAHEGVLAYAVAPGWVRTEMAEAYLNEHAAELAQEFPLGDAAPPEDVAATVVFLASGLVRHMTGATLDINGASYVR</sequence>
<evidence type="ECO:0000313" key="2">
    <source>
        <dbReference type="EMBL" id="OLV16875.1"/>
    </source>
</evidence>
<dbReference type="PANTHER" id="PTHR42879">
    <property type="entry name" value="3-OXOACYL-(ACYL-CARRIER-PROTEIN) REDUCTASE"/>
    <property type="match status" value="1"/>
</dbReference>
<evidence type="ECO:0000256" key="1">
    <source>
        <dbReference type="ARBA" id="ARBA00006484"/>
    </source>
</evidence>
<dbReference type="InterPro" id="IPR036291">
    <property type="entry name" value="NAD(P)-bd_dom_sf"/>
</dbReference>
<evidence type="ECO:0000313" key="3">
    <source>
        <dbReference type="Proteomes" id="UP000186607"/>
    </source>
</evidence>
<dbReference type="PRINTS" id="PR00080">
    <property type="entry name" value="SDRFAMILY"/>
</dbReference>
<comment type="similarity">
    <text evidence="1">Belongs to the short-chain dehydrogenases/reductases (SDR) family.</text>
</comment>
<protein>
    <submittedName>
        <fullName evidence="2">3-oxoacyl-[acyl-carrier protein] reductase</fullName>
    </submittedName>
</protein>
<dbReference type="RefSeq" id="WP_075834660.1">
    <property type="nucleotide sequence ID" value="NZ_MSTI01000123.1"/>
</dbReference>
<dbReference type="Gene3D" id="3.40.50.720">
    <property type="entry name" value="NAD(P)-binding Rossmann-like Domain"/>
    <property type="match status" value="1"/>
</dbReference>
<dbReference type="InterPro" id="IPR002347">
    <property type="entry name" value="SDR_fam"/>
</dbReference>
<dbReference type="AlphaFoldDB" id="A0A1U7NVD4"/>
<dbReference type="SUPFAM" id="SSF51735">
    <property type="entry name" value="NAD(P)-binding Rossmann-fold domains"/>
    <property type="match status" value="1"/>
</dbReference>
<dbReference type="Proteomes" id="UP000186607">
    <property type="component" value="Unassembled WGS sequence"/>
</dbReference>
<keyword evidence="3" id="KW-1185">Reference proteome</keyword>
<reference evidence="2 3" key="1">
    <citation type="submission" date="2017-01" db="EMBL/GenBank/DDBJ databases">
        <title>Genome Analysis of Deinococcus marmoris KOPRI26562.</title>
        <authorList>
            <person name="Kim J.H."/>
            <person name="Oh H.-M."/>
        </authorList>
    </citation>
    <scope>NUCLEOTIDE SEQUENCE [LARGE SCALE GENOMIC DNA]</scope>
    <source>
        <strain evidence="2 3">KOPRI26562</strain>
    </source>
</reference>
<dbReference type="PRINTS" id="PR00081">
    <property type="entry name" value="GDHRDH"/>
</dbReference>
<dbReference type="OrthoDB" id="125587at2"/>
<dbReference type="PANTHER" id="PTHR42879:SF2">
    <property type="entry name" value="3-OXOACYL-[ACYL-CARRIER-PROTEIN] REDUCTASE FABG"/>
    <property type="match status" value="1"/>
</dbReference>
<accession>A0A1U7NVD4</accession>
<comment type="caution">
    <text evidence="2">The sequence shown here is derived from an EMBL/GenBank/DDBJ whole genome shotgun (WGS) entry which is preliminary data.</text>
</comment>
<dbReference type="Pfam" id="PF13561">
    <property type="entry name" value="adh_short_C2"/>
    <property type="match status" value="1"/>
</dbReference>